<evidence type="ECO:0000256" key="5">
    <source>
        <dbReference type="ARBA" id="ARBA00022989"/>
    </source>
</evidence>
<evidence type="ECO:0000256" key="4">
    <source>
        <dbReference type="ARBA" id="ARBA00022692"/>
    </source>
</evidence>
<gene>
    <name evidence="9" type="ORF">J5N97_001890</name>
</gene>
<organism evidence="9 10">
    <name type="scientific">Dioscorea zingiberensis</name>
    <dbReference type="NCBI Taxonomy" id="325984"/>
    <lineage>
        <taxon>Eukaryota</taxon>
        <taxon>Viridiplantae</taxon>
        <taxon>Streptophyta</taxon>
        <taxon>Embryophyta</taxon>
        <taxon>Tracheophyta</taxon>
        <taxon>Spermatophyta</taxon>
        <taxon>Magnoliopsida</taxon>
        <taxon>Liliopsida</taxon>
        <taxon>Dioscoreales</taxon>
        <taxon>Dioscoreaceae</taxon>
        <taxon>Dioscorea</taxon>
    </lineage>
</organism>
<keyword evidence="7 8" id="KW-0472">Membrane</keyword>
<dbReference type="EMBL" id="JAGGNH010000091">
    <property type="protein sequence ID" value="KAJ0960275.1"/>
    <property type="molecule type" value="Genomic_DNA"/>
</dbReference>
<keyword evidence="10" id="KW-1185">Reference proteome</keyword>
<dbReference type="GO" id="GO:0005886">
    <property type="term" value="C:plasma membrane"/>
    <property type="evidence" value="ECO:0007669"/>
    <property type="project" value="TreeGrafter"/>
</dbReference>
<keyword evidence="6" id="KW-0406">Ion transport</keyword>
<protein>
    <submittedName>
        <fullName evidence="9">Uncharacterized protein</fullName>
    </submittedName>
</protein>
<keyword evidence="3" id="KW-0813">Transport</keyword>
<dbReference type="GO" id="GO:0005384">
    <property type="term" value="F:manganese ion transmembrane transporter activity"/>
    <property type="evidence" value="ECO:0007669"/>
    <property type="project" value="TreeGrafter"/>
</dbReference>
<dbReference type="Proteomes" id="UP001085076">
    <property type="component" value="Unassembled WGS sequence"/>
</dbReference>
<feature type="transmembrane region" description="Helical" evidence="8">
    <location>
        <begin position="69"/>
        <end position="89"/>
    </location>
</feature>
<evidence type="ECO:0000256" key="6">
    <source>
        <dbReference type="ARBA" id="ARBA00023065"/>
    </source>
</evidence>
<dbReference type="AlphaFoldDB" id="A0A9D5BTJ8"/>
<dbReference type="InterPro" id="IPR001046">
    <property type="entry name" value="NRAMP_fam"/>
</dbReference>
<evidence type="ECO:0000256" key="7">
    <source>
        <dbReference type="ARBA" id="ARBA00023136"/>
    </source>
</evidence>
<evidence type="ECO:0000256" key="3">
    <source>
        <dbReference type="ARBA" id="ARBA00022448"/>
    </source>
</evidence>
<comment type="caution">
    <text evidence="9">The sequence shown here is derived from an EMBL/GenBank/DDBJ whole genome shotgun (WGS) entry which is preliminary data.</text>
</comment>
<keyword evidence="5 8" id="KW-1133">Transmembrane helix</keyword>
<evidence type="ECO:0000256" key="1">
    <source>
        <dbReference type="ARBA" id="ARBA00004141"/>
    </source>
</evidence>
<evidence type="ECO:0000256" key="2">
    <source>
        <dbReference type="ARBA" id="ARBA00009965"/>
    </source>
</evidence>
<dbReference type="PANTHER" id="PTHR11706">
    <property type="entry name" value="SOLUTE CARRIER PROTEIN FAMILY 11 MEMBER"/>
    <property type="match status" value="1"/>
</dbReference>
<evidence type="ECO:0000313" key="10">
    <source>
        <dbReference type="Proteomes" id="UP001085076"/>
    </source>
</evidence>
<comment type="similarity">
    <text evidence="2">Belongs to the NRAMP (TC 2.A.55) family.</text>
</comment>
<sequence length="98" mass="10704">MAAYYFGEMSYVKPPAEEVLKRLFIPKLKGNGATVDVIALMDALVMLKTPCSTSGINDACKYFLLKSGFALFITLLINIAIVSVSGTVLSRRPFLILI</sequence>
<name>A0A9D5BTJ8_9LILI</name>
<evidence type="ECO:0000313" key="9">
    <source>
        <dbReference type="EMBL" id="KAJ0960275.1"/>
    </source>
</evidence>
<evidence type="ECO:0000256" key="8">
    <source>
        <dbReference type="SAM" id="Phobius"/>
    </source>
</evidence>
<keyword evidence="4 8" id="KW-0812">Transmembrane</keyword>
<dbReference type="OrthoDB" id="635454at2759"/>
<dbReference type="GO" id="GO:0034755">
    <property type="term" value="P:iron ion transmembrane transport"/>
    <property type="evidence" value="ECO:0007669"/>
    <property type="project" value="TreeGrafter"/>
</dbReference>
<dbReference type="PANTHER" id="PTHR11706:SF77">
    <property type="entry name" value="METAL TRANSPORTER NRAMP5"/>
    <property type="match status" value="1"/>
</dbReference>
<comment type="subcellular location">
    <subcellularLocation>
        <location evidence="1">Membrane</location>
        <topology evidence="1">Multi-pass membrane protein</topology>
    </subcellularLocation>
</comment>
<proteinExistence type="inferred from homology"/>
<accession>A0A9D5BTJ8</accession>
<dbReference type="GO" id="GO:0015086">
    <property type="term" value="F:cadmium ion transmembrane transporter activity"/>
    <property type="evidence" value="ECO:0007669"/>
    <property type="project" value="TreeGrafter"/>
</dbReference>
<dbReference type="Pfam" id="PF01566">
    <property type="entry name" value="Nramp"/>
    <property type="match status" value="1"/>
</dbReference>
<reference evidence="9 10" key="1">
    <citation type="journal article" date="2022" name="Hortic Res">
        <title>The genome of Dioscorea zingiberensis sheds light on the biosynthesis, origin and evolution of the medicinally important diosgenin saponins.</title>
        <authorList>
            <person name="Li Y."/>
            <person name="Tan C."/>
            <person name="Li Z."/>
            <person name="Guo J."/>
            <person name="Li S."/>
            <person name="Chen X."/>
            <person name="Wang C."/>
            <person name="Dai X."/>
            <person name="Yang H."/>
            <person name="Song W."/>
            <person name="Hou L."/>
            <person name="Xu J."/>
            <person name="Tong Z."/>
            <person name="Xu A."/>
            <person name="Yuan X."/>
            <person name="Wang W."/>
            <person name="Yang Q."/>
            <person name="Chen L."/>
            <person name="Sun Z."/>
            <person name="Wang K."/>
            <person name="Pan B."/>
            <person name="Chen J."/>
            <person name="Bao Y."/>
            <person name="Liu F."/>
            <person name="Qi X."/>
            <person name="Gang D.R."/>
            <person name="Wen J."/>
            <person name="Li J."/>
        </authorList>
    </citation>
    <scope>NUCLEOTIDE SEQUENCE [LARGE SCALE GENOMIC DNA]</scope>
    <source>
        <strain evidence="9">Dzin_1.0</strain>
    </source>
</reference>